<name>A0A2A9NXP8_9AGAR</name>
<evidence type="ECO:0000313" key="8">
    <source>
        <dbReference type="Proteomes" id="UP000242287"/>
    </source>
</evidence>
<dbReference type="GO" id="GO:0016192">
    <property type="term" value="P:vesicle-mediated transport"/>
    <property type="evidence" value="ECO:0007669"/>
    <property type="project" value="InterPro"/>
</dbReference>
<dbReference type="InterPro" id="IPR011012">
    <property type="entry name" value="Longin-like_dom_sf"/>
</dbReference>
<protein>
    <recommendedName>
        <fullName evidence="6">MHD domain-containing protein</fullName>
    </recommendedName>
</protein>
<dbReference type="PIRSF" id="PIRSF005992">
    <property type="entry name" value="Clathrin_mu"/>
    <property type="match status" value="1"/>
</dbReference>
<dbReference type="Gene3D" id="3.30.450.60">
    <property type="match status" value="1"/>
</dbReference>
<dbReference type="InterPro" id="IPR036168">
    <property type="entry name" value="AP2_Mu_C_sf"/>
</dbReference>
<accession>A0A2A9NXP8</accession>
<dbReference type="GO" id="GO:0012505">
    <property type="term" value="C:endomembrane system"/>
    <property type="evidence" value="ECO:0007669"/>
    <property type="project" value="UniProtKB-SubCell"/>
</dbReference>
<dbReference type="OrthoDB" id="870at2759"/>
<dbReference type="PROSITE" id="PS00991">
    <property type="entry name" value="CLAT_ADAPTOR_M_2"/>
    <property type="match status" value="1"/>
</dbReference>
<dbReference type="GO" id="GO:0030131">
    <property type="term" value="C:clathrin adaptor complex"/>
    <property type="evidence" value="ECO:0007669"/>
    <property type="project" value="UniProtKB-UniRule"/>
</dbReference>
<dbReference type="PRINTS" id="PR00314">
    <property type="entry name" value="CLATHRINADPT"/>
</dbReference>
<dbReference type="Proteomes" id="UP000242287">
    <property type="component" value="Unassembled WGS sequence"/>
</dbReference>
<dbReference type="InterPro" id="IPR018240">
    <property type="entry name" value="Clathrin_mu_CS"/>
</dbReference>
<keyword evidence="8" id="KW-1185">Reference proteome</keyword>
<evidence type="ECO:0000259" key="6">
    <source>
        <dbReference type="PROSITE" id="PS51072"/>
    </source>
</evidence>
<organism evidence="7 8">
    <name type="scientific">Amanita thiersii Skay4041</name>
    <dbReference type="NCBI Taxonomy" id="703135"/>
    <lineage>
        <taxon>Eukaryota</taxon>
        <taxon>Fungi</taxon>
        <taxon>Dikarya</taxon>
        <taxon>Basidiomycota</taxon>
        <taxon>Agaricomycotina</taxon>
        <taxon>Agaricomycetes</taxon>
        <taxon>Agaricomycetidae</taxon>
        <taxon>Agaricales</taxon>
        <taxon>Pluteineae</taxon>
        <taxon>Amanitaceae</taxon>
        <taxon>Amanita</taxon>
    </lineage>
</organism>
<comment type="subcellular location">
    <subcellularLocation>
        <location evidence="1">Endomembrane system</location>
    </subcellularLocation>
</comment>
<evidence type="ECO:0000256" key="5">
    <source>
        <dbReference type="PIRNR" id="PIRNR005992"/>
    </source>
</evidence>
<dbReference type="Pfam" id="PF00928">
    <property type="entry name" value="Adap_comp_sub"/>
    <property type="match status" value="1"/>
</dbReference>
<dbReference type="GO" id="GO:0006886">
    <property type="term" value="P:intracellular protein transport"/>
    <property type="evidence" value="ECO:0007669"/>
    <property type="project" value="UniProtKB-UniRule"/>
</dbReference>
<dbReference type="Gene3D" id="2.60.40.1170">
    <property type="entry name" value="Mu homology domain, subdomain B"/>
    <property type="match status" value="2"/>
</dbReference>
<dbReference type="SUPFAM" id="SSF64356">
    <property type="entry name" value="SNARE-like"/>
    <property type="match status" value="1"/>
</dbReference>
<dbReference type="CDD" id="cd14837">
    <property type="entry name" value="AP3_Mu_N"/>
    <property type="match status" value="1"/>
</dbReference>
<evidence type="ECO:0000256" key="2">
    <source>
        <dbReference type="ARBA" id="ARBA00022448"/>
    </source>
</evidence>
<dbReference type="PANTHER" id="PTHR10529">
    <property type="entry name" value="AP COMPLEX SUBUNIT MU"/>
    <property type="match status" value="1"/>
</dbReference>
<evidence type="ECO:0000256" key="3">
    <source>
        <dbReference type="ARBA" id="ARBA00022927"/>
    </source>
</evidence>
<keyword evidence="4" id="KW-0472">Membrane</keyword>
<evidence type="ECO:0000313" key="7">
    <source>
        <dbReference type="EMBL" id="PFH52562.1"/>
    </source>
</evidence>
<reference evidence="7 8" key="1">
    <citation type="submission" date="2014-02" db="EMBL/GenBank/DDBJ databases">
        <title>Transposable element dynamics among asymbiotic and ectomycorrhizal Amanita fungi.</title>
        <authorList>
            <consortium name="DOE Joint Genome Institute"/>
            <person name="Hess J."/>
            <person name="Skrede I."/>
            <person name="Wolfe B."/>
            <person name="LaButti K."/>
            <person name="Ohm R.A."/>
            <person name="Grigoriev I.V."/>
            <person name="Pringle A."/>
        </authorList>
    </citation>
    <scope>NUCLEOTIDE SEQUENCE [LARGE SCALE GENOMIC DNA]</scope>
    <source>
        <strain evidence="7 8">SKay4041</strain>
    </source>
</reference>
<dbReference type="InterPro" id="IPR050431">
    <property type="entry name" value="Adaptor_comp_med_subunit"/>
</dbReference>
<dbReference type="CDD" id="cd09252">
    <property type="entry name" value="AP-3_Mu3_Cterm"/>
    <property type="match status" value="1"/>
</dbReference>
<dbReference type="AlphaFoldDB" id="A0A2A9NXP8"/>
<keyword evidence="3 5" id="KW-0653">Protein transport</keyword>
<dbReference type="InterPro" id="IPR028565">
    <property type="entry name" value="MHD"/>
</dbReference>
<evidence type="ECO:0000256" key="4">
    <source>
        <dbReference type="ARBA" id="ARBA00023136"/>
    </source>
</evidence>
<dbReference type="InterPro" id="IPR001392">
    <property type="entry name" value="Clathrin_mu"/>
</dbReference>
<dbReference type="STRING" id="703135.A0A2A9NXP8"/>
<evidence type="ECO:0000256" key="1">
    <source>
        <dbReference type="ARBA" id="ARBA00004308"/>
    </source>
</evidence>
<dbReference type="PROSITE" id="PS00990">
    <property type="entry name" value="CLAT_ADAPTOR_M_1"/>
    <property type="match status" value="1"/>
</dbReference>
<dbReference type="EMBL" id="KZ301978">
    <property type="protein sequence ID" value="PFH52562.1"/>
    <property type="molecule type" value="Genomic_DNA"/>
</dbReference>
<feature type="domain" description="MHD" evidence="6">
    <location>
        <begin position="195"/>
        <end position="472"/>
    </location>
</feature>
<dbReference type="PROSITE" id="PS51072">
    <property type="entry name" value="MHD"/>
    <property type="match status" value="1"/>
</dbReference>
<keyword evidence="2 5" id="KW-0813">Transport</keyword>
<gene>
    <name evidence="7" type="ORF">AMATHDRAFT_139622</name>
</gene>
<comment type="similarity">
    <text evidence="5">Belongs to the adaptor complexes medium subunit family.</text>
</comment>
<proteinExistence type="inferred from homology"/>
<sequence>MPLDGLIILDNTGRPIIQSGFQATSPAYPLLHIDALNNALAKARRPEDVDPVLHVQSYDSTDTLSACCHICSNDIRILCPVSGDVDPLLAFSFLQVFVDILRDYFGVVNSATMRDNFDVVYQLLEETLDAGGHPLTTSPNALREIVLPPSLLTKLLSVAGANITSTMNSSHGLSSAGGPFSSPIPWRRAGVRYTNNEIYIDIIEELKAIVNKNGTTLSSVVWGKLNTNAKLSGTPDCRLSFTNAQNMTDCAFHPCVRFQPWNRDKVLSFIPPDGRFVLAEYRYLPPAVVSAATNASFPATSSAFALGAKDVVPVPLTLRPIIELEDNGGSFEITLTSRLTTRAIENFMAEINLGVGASGLKCIASRGSGGFGSGFESGSTASIGASWAFDVKKQILRWEIPNLPPASSWTLRGSFSTPNLVPRPSHAVHIRFEIASHTFSALKIDQLKVTGESYKLYKGVRGRSFGDIEWRW</sequence>
<dbReference type="SUPFAM" id="SSF49447">
    <property type="entry name" value="Second domain of Mu2 adaptin subunit (ap50) of ap2 adaptor"/>
    <property type="match status" value="1"/>
</dbReference>